<name>A0ABW7GYQ1_9BURK</name>
<comment type="caution">
    <text evidence="2">The sequence shown here is derived from an EMBL/GenBank/DDBJ whole genome shotgun (WGS) entry which is preliminary data.</text>
</comment>
<dbReference type="EMBL" id="JBIGIB010000003">
    <property type="protein sequence ID" value="MFG6467073.1"/>
    <property type="molecule type" value="Genomic_DNA"/>
</dbReference>
<gene>
    <name evidence="2" type="ORF">ACG01O_10690</name>
</gene>
<reference evidence="2 3" key="1">
    <citation type="submission" date="2024-08" db="EMBL/GenBank/DDBJ databases">
        <authorList>
            <person name="Lu H."/>
        </authorList>
    </citation>
    <scope>NUCLEOTIDE SEQUENCE [LARGE SCALE GENOMIC DNA]</scope>
    <source>
        <strain evidence="2 3">BYS87W</strain>
    </source>
</reference>
<dbReference type="PIRSF" id="PIRSF030561">
    <property type="entry name" value="UCP030561"/>
    <property type="match status" value="1"/>
</dbReference>
<dbReference type="InterPro" id="IPR008317">
    <property type="entry name" value="UCP030561"/>
</dbReference>
<evidence type="ECO:0000313" key="2">
    <source>
        <dbReference type="EMBL" id="MFG6467073.1"/>
    </source>
</evidence>
<proteinExistence type="predicted"/>
<protein>
    <submittedName>
        <fullName evidence="2">Nuclear transport factor 2 family protein</fullName>
    </submittedName>
</protein>
<evidence type="ECO:0000313" key="3">
    <source>
        <dbReference type="Proteomes" id="UP001606303"/>
    </source>
</evidence>
<evidence type="ECO:0000259" key="1">
    <source>
        <dbReference type="Pfam" id="PF12680"/>
    </source>
</evidence>
<sequence>MTEPADPTPAGFDPAAFAQRQLDAYNARDLDRFLAEYTDDVVAYRLPDATPQLVGKAAFGARYRDHRFNLPGLHAELVNRMVFGNKVIDHERVHGVEPHPQEVAAIYEVTPQGIAKVWFVSGG</sequence>
<dbReference type="Gene3D" id="3.10.450.50">
    <property type="match status" value="1"/>
</dbReference>
<organism evidence="2 3">
    <name type="scientific">Pelomonas baiyunensis</name>
    <dbReference type="NCBI Taxonomy" id="3299026"/>
    <lineage>
        <taxon>Bacteria</taxon>
        <taxon>Pseudomonadati</taxon>
        <taxon>Pseudomonadota</taxon>
        <taxon>Betaproteobacteria</taxon>
        <taxon>Burkholderiales</taxon>
        <taxon>Sphaerotilaceae</taxon>
        <taxon>Roseateles</taxon>
    </lineage>
</organism>
<dbReference type="RefSeq" id="WP_394384312.1">
    <property type="nucleotide sequence ID" value="NZ_JBIGIB010000003.1"/>
</dbReference>
<dbReference type="Proteomes" id="UP001606303">
    <property type="component" value="Unassembled WGS sequence"/>
</dbReference>
<dbReference type="InterPro" id="IPR037401">
    <property type="entry name" value="SnoaL-like"/>
</dbReference>
<dbReference type="InterPro" id="IPR032710">
    <property type="entry name" value="NTF2-like_dom_sf"/>
</dbReference>
<dbReference type="SUPFAM" id="SSF54427">
    <property type="entry name" value="NTF2-like"/>
    <property type="match status" value="1"/>
</dbReference>
<accession>A0ABW7GYQ1</accession>
<feature type="domain" description="SnoaL-like" evidence="1">
    <location>
        <begin position="19"/>
        <end position="104"/>
    </location>
</feature>
<dbReference type="Pfam" id="PF12680">
    <property type="entry name" value="SnoaL_2"/>
    <property type="match status" value="1"/>
</dbReference>
<keyword evidence="3" id="KW-1185">Reference proteome</keyword>